<dbReference type="KEGG" id="mde:101892338"/>
<dbReference type="GeneID" id="101892338"/>
<evidence type="ECO:0000313" key="4">
    <source>
        <dbReference type="RefSeq" id="XP_005185238.2"/>
    </source>
</evidence>
<dbReference type="SUPFAM" id="SSF47565">
    <property type="entry name" value="Insect pheromone/odorant-binding proteins"/>
    <property type="match status" value="1"/>
</dbReference>
<dbReference type="InterPro" id="IPR006170">
    <property type="entry name" value="PBP/GOBP"/>
</dbReference>
<dbReference type="Proteomes" id="UP001652621">
    <property type="component" value="Unplaced"/>
</dbReference>
<evidence type="ECO:0000313" key="2">
    <source>
        <dbReference type="EnsemblMetazoa" id="MDOA013698-PA"/>
    </source>
</evidence>
<evidence type="ECO:0000256" key="1">
    <source>
        <dbReference type="SAM" id="SignalP"/>
    </source>
</evidence>
<feature type="signal peptide" evidence="1">
    <location>
        <begin position="1"/>
        <end position="20"/>
    </location>
</feature>
<reference evidence="4" key="2">
    <citation type="submission" date="2025-04" db="UniProtKB">
        <authorList>
            <consortium name="RefSeq"/>
        </authorList>
    </citation>
    <scope>IDENTIFICATION</scope>
    <source>
        <strain evidence="4">Aabys</strain>
    </source>
</reference>
<dbReference type="InterPro" id="IPR036728">
    <property type="entry name" value="PBP_GOBP_sf"/>
</dbReference>
<dbReference type="Gene3D" id="1.10.238.20">
    <property type="entry name" value="Pheromone/general odorant binding protein domain"/>
    <property type="match status" value="1"/>
</dbReference>
<reference evidence="2" key="1">
    <citation type="submission" date="2020-05" db="UniProtKB">
        <authorList>
            <consortium name="EnsemblMetazoa"/>
        </authorList>
    </citation>
    <scope>IDENTIFICATION</scope>
    <source>
        <strain evidence="2">Aabys</strain>
    </source>
</reference>
<feature type="chain" id="PRO_5044561506" evidence="1">
    <location>
        <begin position="21"/>
        <end position="140"/>
    </location>
</feature>
<keyword evidence="1" id="KW-0732">Signal</keyword>
<keyword evidence="3" id="KW-1185">Reference proteome</keyword>
<dbReference type="OrthoDB" id="6601693at2759"/>
<dbReference type="VEuPathDB" id="VectorBase:MDOMA2_010048"/>
<dbReference type="CDD" id="cd23992">
    <property type="entry name" value="PBP_GOBP"/>
    <property type="match status" value="1"/>
</dbReference>
<organism evidence="2">
    <name type="scientific">Musca domestica</name>
    <name type="common">House fly</name>
    <dbReference type="NCBI Taxonomy" id="7370"/>
    <lineage>
        <taxon>Eukaryota</taxon>
        <taxon>Metazoa</taxon>
        <taxon>Ecdysozoa</taxon>
        <taxon>Arthropoda</taxon>
        <taxon>Hexapoda</taxon>
        <taxon>Insecta</taxon>
        <taxon>Pterygota</taxon>
        <taxon>Neoptera</taxon>
        <taxon>Endopterygota</taxon>
        <taxon>Diptera</taxon>
        <taxon>Brachycera</taxon>
        <taxon>Muscomorpha</taxon>
        <taxon>Muscoidea</taxon>
        <taxon>Muscidae</taxon>
        <taxon>Musca</taxon>
    </lineage>
</organism>
<dbReference type="SMART" id="SM00708">
    <property type="entry name" value="PhBP"/>
    <property type="match status" value="1"/>
</dbReference>
<dbReference type="Pfam" id="PF01395">
    <property type="entry name" value="PBP_GOBP"/>
    <property type="match status" value="1"/>
</dbReference>
<dbReference type="AlphaFoldDB" id="A0A1I8NC49"/>
<dbReference type="VEuPathDB" id="VectorBase:MDOA013698"/>
<name>A0A1I8NC49_MUSDO</name>
<protein>
    <submittedName>
        <fullName evidence="4">General odorant-binding protein 56h-like</fullName>
    </submittedName>
</protein>
<evidence type="ECO:0000313" key="3">
    <source>
        <dbReference type="Proteomes" id="UP001652621"/>
    </source>
</evidence>
<gene>
    <name evidence="2" type="primary">101892338</name>
    <name evidence="4" type="synonym">LOC101892338</name>
</gene>
<proteinExistence type="predicted"/>
<dbReference type="GO" id="GO:0005549">
    <property type="term" value="F:odorant binding"/>
    <property type="evidence" value="ECO:0007669"/>
    <property type="project" value="InterPro"/>
</dbReference>
<accession>A0A1I8NC49</accession>
<dbReference type="EnsemblMetazoa" id="MDOA013698-RA">
    <property type="protein sequence ID" value="MDOA013698-PA"/>
    <property type="gene ID" value="MDOA013698"/>
</dbReference>
<dbReference type="RefSeq" id="XP_005185238.2">
    <property type="nucleotide sequence ID" value="XM_005185181.3"/>
</dbReference>
<sequence length="140" mass="15870">MIMKYFKILTLMIVYGLVAAIEASGEEEFKNIKAACEQEHPLDSDEVIDFGEDPANNVNDHVKCFLECLFKKQNILKNGIVDVKALIKSLEIYPSFKSRNHQVLQAVDNCHTERGPNDCETAYKLMMCLKNHAADVYGNE</sequence>